<dbReference type="EMBL" id="CP009687">
    <property type="protein sequence ID" value="AKL96123.1"/>
    <property type="molecule type" value="Genomic_DNA"/>
</dbReference>
<reference evidence="1 2" key="1">
    <citation type="submission" date="2014-10" db="EMBL/GenBank/DDBJ databases">
        <title>Genome sequence of Clostridium aceticum DSM 1496.</title>
        <authorList>
            <person name="Poehlein A."/>
            <person name="Schiel-Bengelsdorf B."/>
            <person name="Gottschalk G."/>
            <person name="Duerre P."/>
            <person name="Daniel R."/>
        </authorList>
    </citation>
    <scope>NUCLEOTIDE SEQUENCE [LARGE SCALE GENOMIC DNA]</scope>
    <source>
        <strain evidence="1 2">DSM 1496</strain>
    </source>
</reference>
<proteinExistence type="predicted"/>
<accession>A0A0D8I5F6</accession>
<dbReference type="STRING" id="84022.CACET_c26780"/>
<dbReference type="RefSeq" id="WP_044826412.1">
    <property type="nucleotide sequence ID" value="NZ_CP009687.1"/>
</dbReference>
<evidence type="ECO:0000313" key="2">
    <source>
        <dbReference type="Proteomes" id="UP000035704"/>
    </source>
</evidence>
<dbReference type="Proteomes" id="UP000035704">
    <property type="component" value="Chromosome"/>
</dbReference>
<dbReference type="PATRIC" id="fig|84022.5.peg.2560"/>
<gene>
    <name evidence="1" type="ORF">CACET_c26780</name>
</gene>
<dbReference type="AlphaFoldDB" id="A0A0D8I5F6"/>
<dbReference type="KEGG" id="cace:CACET_c26780"/>
<evidence type="ECO:0000313" key="1">
    <source>
        <dbReference type="EMBL" id="AKL96123.1"/>
    </source>
</evidence>
<keyword evidence="2" id="KW-1185">Reference proteome</keyword>
<protein>
    <submittedName>
        <fullName evidence="1">Uncharacterized protein</fullName>
    </submittedName>
</protein>
<sequence length="71" mass="8692">MRKMDEMEMSISLKSVRWAWFYTVMFLFIWVMFDWIQNGNRGLSFFLLITQNLVLLGTQSFLKWKMSKNEK</sequence>
<dbReference type="OrthoDB" id="1929328at2"/>
<organism evidence="1 2">
    <name type="scientific">Clostridium aceticum</name>
    <dbReference type="NCBI Taxonomy" id="84022"/>
    <lineage>
        <taxon>Bacteria</taxon>
        <taxon>Bacillati</taxon>
        <taxon>Bacillota</taxon>
        <taxon>Clostridia</taxon>
        <taxon>Eubacteriales</taxon>
        <taxon>Clostridiaceae</taxon>
        <taxon>Clostridium</taxon>
    </lineage>
</organism>
<name>A0A0D8I5F6_9CLOT</name>